<dbReference type="SUPFAM" id="SSF50814">
    <property type="entry name" value="Lipocalins"/>
    <property type="match status" value="1"/>
</dbReference>
<dbReference type="AlphaFoldDB" id="A0A2R5LAX5"/>
<keyword evidence="1" id="KW-0732">Signal</keyword>
<protein>
    <submittedName>
        <fullName evidence="2">Putative salivary lipocalin</fullName>
    </submittedName>
</protein>
<dbReference type="InterPro" id="IPR012674">
    <property type="entry name" value="Calycin"/>
</dbReference>
<dbReference type="Gene3D" id="2.40.128.20">
    <property type="match status" value="1"/>
</dbReference>
<sequence>MIRVFTFFTFCLFLGLAGGEECTHKDGVSKVLTALQSDTYYLTGTTNTSRETCYYVTATESLDACQSGTQVTYGYKDGRKWVNSTGVVSGTGNVFSSDIHGPLCGMTVEARSGNCFTLRKNGVTEMWVTKGFVDAPPPCCENAFNTHRGSNSYQTTYEGGLC</sequence>
<proteinExistence type="predicted"/>
<dbReference type="EMBL" id="GGLE01002548">
    <property type="protein sequence ID" value="MBY06674.1"/>
    <property type="molecule type" value="Transcribed_RNA"/>
</dbReference>
<accession>A0A2R5LAX5</accession>
<name>A0A2R5LAX5_9ACAR</name>
<feature type="signal peptide" evidence="1">
    <location>
        <begin position="1"/>
        <end position="19"/>
    </location>
</feature>
<evidence type="ECO:0000256" key="1">
    <source>
        <dbReference type="SAM" id="SignalP"/>
    </source>
</evidence>
<evidence type="ECO:0000313" key="2">
    <source>
        <dbReference type="EMBL" id="MBY06674.1"/>
    </source>
</evidence>
<reference evidence="2" key="1">
    <citation type="submission" date="2018-03" db="EMBL/GenBank/DDBJ databases">
        <title>The relapsing fever spirochete Borrelia turicatae persists in the highly oxidative environment of its soft-bodied tick vector.</title>
        <authorList>
            <person name="Bourret T.J."/>
            <person name="Boyle W.K."/>
            <person name="Valenzuela J.G."/>
            <person name="Oliveira F."/>
            <person name="Lopez J.E."/>
        </authorList>
    </citation>
    <scope>NUCLEOTIDE SEQUENCE</scope>
    <source>
        <strain evidence="2">Kansas strain/isolate</strain>
        <tissue evidence="2">Salivary glands</tissue>
    </source>
</reference>
<organism evidence="2">
    <name type="scientific">Ornithodoros turicata</name>
    <dbReference type="NCBI Taxonomy" id="34597"/>
    <lineage>
        <taxon>Eukaryota</taxon>
        <taxon>Metazoa</taxon>
        <taxon>Ecdysozoa</taxon>
        <taxon>Arthropoda</taxon>
        <taxon>Chelicerata</taxon>
        <taxon>Arachnida</taxon>
        <taxon>Acari</taxon>
        <taxon>Parasitiformes</taxon>
        <taxon>Ixodida</taxon>
        <taxon>Ixodoidea</taxon>
        <taxon>Argasidae</taxon>
        <taxon>Ornithodorinae</taxon>
        <taxon>Ornithodoros</taxon>
    </lineage>
</organism>
<feature type="chain" id="PRO_5015309979" evidence="1">
    <location>
        <begin position="20"/>
        <end position="162"/>
    </location>
</feature>